<gene>
    <name evidence="6" type="ORF">GNLVRS02_ARAD1A15400g</name>
</gene>
<evidence type="ECO:0000256" key="1">
    <source>
        <dbReference type="ARBA" id="ARBA00005641"/>
    </source>
</evidence>
<comment type="similarity">
    <text evidence="1">Belongs to the glycosyl hydrolase 5 (cellulase A) family.</text>
</comment>
<organism evidence="6">
    <name type="scientific">Blastobotrys adeninivorans</name>
    <name type="common">Yeast</name>
    <name type="synonym">Arxula adeninivorans</name>
    <dbReference type="NCBI Taxonomy" id="409370"/>
    <lineage>
        <taxon>Eukaryota</taxon>
        <taxon>Fungi</taxon>
        <taxon>Dikarya</taxon>
        <taxon>Ascomycota</taxon>
        <taxon>Saccharomycotina</taxon>
        <taxon>Dipodascomycetes</taxon>
        <taxon>Dipodascales</taxon>
        <taxon>Trichomonascaceae</taxon>
        <taxon>Blastobotrys</taxon>
    </lineage>
</organism>
<dbReference type="Pfam" id="PF00150">
    <property type="entry name" value="Cellulase"/>
    <property type="match status" value="1"/>
</dbReference>
<dbReference type="GO" id="GO:1904462">
    <property type="term" value="P:ergosteryl 3-beta-D-glucoside catabolic process"/>
    <property type="evidence" value="ECO:0007669"/>
    <property type="project" value="TreeGrafter"/>
</dbReference>
<dbReference type="PANTHER" id="PTHR31308">
    <property type="match status" value="1"/>
</dbReference>
<dbReference type="Gene3D" id="3.20.20.80">
    <property type="entry name" value="Glycosidases"/>
    <property type="match status" value="2"/>
</dbReference>
<feature type="domain" description="Glycoside hydrolase family 5 C-terminal" evidence="5">
    <location>
        <begin position="591"/>
        <end position="674"/>
    </location>
</feature>
<dbReference type="Gene3D" id="2.60.40.1180">
    <property type="entry name" value="Golgi alpha-mannosidase II"/>
    <property type="match status" value="1"/>
</dbReference>
<dbReference type="PROSITE" id="PS00659">
    <property type="entry name" value="GLYCOSYL_HYDROL_F5"/>
    <property type="match status" value="1"/>
</dbReference>
<dbReference type="AlphaFoldDB" id="A0A060SYE0"/>
<evidence type="ECO:0000256" key="2">
    <source>
        <dbReference type="ARBA" id="ARBA00022801"/>
    </source>
</evidence>
<name>A0A060SYE0_BLAAD</name>
<dbReference type="PANTHER" id="PTHR31308:SF5">
    <property type="entry name" value="ERGOSTERYL-BETA-GLUCOSIDASE"/>
    <property type="match status" value="1"/>
</dbReference>
<dbReference type="InterPro" id="IPR001547">
    <property type="entry name" value="Glyco_hydro_5"/>
</dbReference>
<reference evidence="6" key="2">
    <citation type="submission" date="2014-06" db="EMBL/GenBank/DDBJ databases">
        <title>The complete genome of Blastobotrys (Arxula) adeninivorans LS3 - a yeast of biotechnological interest.</title>
        <authorList>
            <person name="Kunze G."/>
            <person name="Gaillardin C."/>
            <person name="Czernicka M."/>
            <person name="Durrens P."/>
            <person name="Martin T."/>
            <person name="Boer E."/>
            <person name="Gabaldon T."/>
            <person name="Cruz J."/>
            <person name="Talla E."/>
            <person name="Marck C."/>
            <person name="Goffeau A."/>
            <person name="Barbe V."/>
            <person name="Baret P."/>
            <person name="Baronian K."/>
            <person name="Beier S."/>
            <person name="Bleykasten C."/>
            <person name="Bode R."/>
            <person name="Casaregola S."/>
            <person name="Despons L."/>
            <person name="Fairhead C."/>
            <person name="Giersberg M."/>
            <person name="Gierski P."/>
            <person name="Hahnel U."/>
            <person name="Hartmann A."/>
            <person name="Jankowska D."/>
            <person name="Jubin C."/>
            <person name="Jung P."/>
            <person name="Lafontaine I."/>
            <person name="Leh-Louis V."/>
            <person name="Lemaire M."/>
            <person name="Marcet-Houben M."/>
            <person name="Mascher M."/>
            <person name="Morel G."/>
            <person name="Richard G.-F."/>
            <person name="Riechen J."/>
            <person name="Sacerdot C."/>
            <person name="Sarkar A."/>
            <person name="Savel G."/>
            <person name="Schacherer J."/>
            <person name="Sherman D."/>
            <person name="Straub M.-L."/>
            <person name="Stein N."/>
            <person name="Thierry A."/>
            <person name="Trautwein-Schult A."/>
            <person name="Westhof E."/>
            <person name="Worch S."/>
            <person name="Dujon B."/>
            <person name="Souciet J.-L."/>
            <person name="Wincker P."/>
            <person name="Scholz U."/>
            <person name="Neuveglise N."/>
        </authorList>
    </citation>
    <scope>NUCLEOTIDE SEQUENCE</scope>
    <source>
        <strain evidence="6">LS3</strain>
    </source>
</reference>
<keyword evidence="3" id="KW-0326">Glycosidase</keyword>
<evidence type="ECO:0000259" key="4">
    <source>
        <dbReference type="Pfam" id="PF00150"/>
    </source>
</evidence>
<dbReference type="InterPro" id="IPR041036">
    <property type="entry name" value="GH5_C"/>
</dbReference>
<keyword evidence="2" id="KW-0378">Hydrolase</keyword>
<protein>
    <submittedName>
        <fullName evidence="6">ARAD1A15400p</fullName>
    </submittedName>
</protein>
<evidence type="ECO:0000259" key="5">
    <source>
        <dbReference type="Pfam" id="PF18564"/>
    </source>
</evidence>
<dbReference type="FunFam" id="3.20.20.80:FF:000174">
    <property type="entry name" value="YIR007W-like protein"/>
    <property type="match status" value="1"/>
</dbReference>
<feature type="domain" description="Glycoside hydrolase family 5" evidence="4">
    <location>
        <begin position="69"/>
        <end position="133"/>
    </location>
</feature>
<evidence type="ECO:0000256" key="3">
    <source>
        <dbReference type="ARBA" id="ARBA00023295"/>
    </source>
</evidence>
<dbReference type="GO" id="GO:0050295">
    <property type="term" value="F:steryl-beta-glucosidase activity"/>
    <property type="evidence" value="ECO:0007669"/>
    <property type="project" value="TreeGrafter"/>
</dbReference>
<dbReference type="Pfam" id="PF18564">
    <property type="entry name" value="Glyco_hydro_5_C"/>
    <property type="match status" value="1"/>
</dbReference>
<sequence length="697" mass="80275">MSKMITLQVDGLGGVRDEKNRRITLRGINLDGSSKLPKSPEYNTFKPVQEDFWDGDNVSFVGRPFELEEAPQHLERIRSWGFNTIRYVYTWEALEHSGPGKYDDEFIDYTIKVLKLLDEYGFYVTMDPHQDIWGRYSGGSGAPLWTYYAAGLDPKGFHATEAALVQNMWDDPDEYPKMYWATNYARLVCGVMFTMFFAGKEYMPKAIIDGVNIQDYLQQHMLDAMLYFYGRIRKETDLFNRCIIGVETMNEPNSGYIGLRDITEIPEEQQPKIGNIPTPLQTMILGMGKPATVQTYIFGRFGPRKSSKKLVDPQGVSAWMEDDSMDKKYGWSRDPQWKLGTCIFALHGVWDPETEEALKPNYFCSCPESGHDVDEPYFVNNHFKRYWERFYTAMRKMDSDLFLLCGPPVMAIPPTLKGTEFIDDRVMYCPHFYDGITIMLKRWNKYWNLDCLGYLRGKYASPLFAIRIGEQNVRNCLRDEVIAMRDEGIEHMGTIPCYMSETGMPFDMNDKEAYYETGDYTNQVEALDTIGYALEGARINHAYWCYTSTNTHAQGDGWNGEDFSFWSNDVFEPKDSTPLNRKSRAQAAYMRPFPVAVLGSVTETLFDLKKRTYHLEIEGEKSLDGPGAPAIIFVPDNHYPEDRFDIKVSTGDYKFDPLRRLLLWYHEPGTQTLDITPVDDEGDQSYGEDSTCACNVM</sequence>
<dbReference type="SUPFAM" id="SSF51445">
    <property type="entry name" value="(Trans)glycosidases"/>
    <property type="match status" value="1"/>
</dbReference>
<evidence type="ECO:0000313" key="6">
    <source>
        <dbReference type="EMBL" id="CDP33693.1"/>
    </source>
</evidence>
<dbReference type="GO" id="GO:0000272">
    <property type="term" value="P:polysaccharide catabolic process"/>
    <property type="evidence" value="ECO:0007669"/>
    <property type="project" value="InterPro"/>
</dbReference>
<proteinExistence type="inferred from homology"/>
<dbReference type="InterPro" id="IPR018087">
    <property type="entry name" value="Glyco_hydro_5_CS"/>
</dbReference>
<dbReference type="InterPro" id="IPR052066">
    <property type="entry name" value="Glycosphingolipid_Hydrolases"/>
</dbReference>
<reference evidence="6" key="1">
    <citation type="submission" date="2014-02" db="EMBL/GenBank/DDBJ databases">
        <authorList>
            <person name="Genoscope - CEA"/>
        </authorList>
    </citation>
    <scope>NUCLEOTIDE SEQUENCE</scope>
    <source>
        <strain evidence="6">LS3</strain>
    </source>
</reference>
<dbReference type="InterPro" id="IPR013780">
    <property type="entry name" value="Glyco_hydro_b"/>
</dbReference>
<accession>A0A060SYE0</accession>
<dbReference type="InterPro" id="IPR017853">
    <property type="entry name" value="GH"/>
</dbReference>
<dbReference type="EMBL" id="HG937691">
    <property type="protein sequence ID" value="CDP33693.1"/>
    <property type="molecule type" value="Genomic_DNA"/>
</dbReference>
<dbReference type="PhylomeDB" id="A0A060SYE0"/>